<dbReference type="HAMAP" id="MF_02217">
    <property type="entry name" value="TrmR_methyltr"/>
    <property type="match status" value="1"/>
</dbReference>
<comment type="catalytic activity">
    <reaction evidence="4">
        <text>5-hydroxyuridine(34) in tRNA + S-adenosyl-L-methionine = 5-methoxyuridine(34) in tRNA + S-adenosyl-L-homocysteine + H(+)</text>
        <dbReference type="Rhea" id="RHEA:60524"/>
        <dbReference type="Rhea" id="RHEA-COMP:13381"/>
        <dbReference type="Rhea" id="RHEA-COMP:15591"/>
        <dbReference type="ChEBI" id="CHEBI:15378"/>
        <dbReference type="ChEBI" id="CHEBI:57856"/>
        <dbReference type="ChEBI" id="CHEBI:59789"/>
        <dbReference type="ChEBI" id="CHEBI:136877"/>
        <dbReference type="ChEBI" id="CHEBI:143860"/>
    </reaction>
</comment>
<comment type="caution">
    <text evidence="4">Lacks conserved residue(s) required for the propagation of feature annotation.</text>
</comment>
<accession>A0A0H3BZC6</accession>
<reference evidence="5 6" key="1">
    <citation type="journal article" date="2008" name="J. Bacteriol.">
        <title>Genome sequence of a nephritogenic and highly transformable M49 strain of Streptococcus pyogenes.</title>
        <authorList>
            <person name="McShan W.M."/>
            <person name="Ferretti J.J."/>
            <person name="Karasawa T."/>
            <person name="Suvorov A.N."/>
            <person name="Lin S."/>
            <person name="Qin B."/>
            <person name="Jia H."/>
            <person name="Kenton S."/>
            <person name="Najar F."/>
            <person name="Wu H."/>
            <person name="Scott J."/>
            <person name="Roe B.A."/>
            <person name="Savic D.J."/>
        </authorList>
    </citation>
    <scope>NUCLEOTIDE SEQUENCE [LARGE SCALE GENOMIC DNA]</scope>
    <source>
        <strain evidence="5 6">NZ131</strain>
    </source>
</reference>
<dbReference type="AlphaFoldDB" id="A0A0H3BZC6"/>
<organism evidence="5 6">
    <name type="scientific">Streptococcus pyogenes serotype M49 (strain NZ131)</name>
    <dbReference type="NCBI Taxonomy" id="471876"/>
    <lineage>
        <taxon>Bacteria</taxon>
        <taxon>Bacillati</taxon>
        <taxon>Bacillota</taxon>
        <taxon>Bacilli</taxon>
        <taxon>Lactobacillales</taxon>
        <taxon>Streptococcaceae</taxon>
        <taxon>Streptococcus</taxon>
    </lineage>
</organism>
<dbReference type="SUPFAM" id="SSF53335">
    <property type="entry name" value="S-adenosyl-L-methionine-dependent methyltransferases"/>
    <property type="match status" value="1"/>
</dbReference>
<dbReference type="Gene3D" id="3.40.50.150">
    <property type="entry name" value="Vaccinia Virus protein VP39"/>
    <property type="match status" value="1"/>
</dbReference>
<name>A0A0H3BZC6_STRPZ</name>
<feature type="binding site" evidence="4">
    <location>
        <begin position="127"/>
        <end position="128"/>
    </location>
    <ligand>
        <name>S-adenosyl-L-methionine</name>
        <dbReference type="ChEBI" id="CHEBI:59789"/>
    </ligand>
</feature>
<dbReference type="KEGG" id="soz:Spy49_1110c"/>
<dbReference type="PANTHER" id="PTHR10509:SF14">
    <property type="entry name" value="CAFFEOYL-COA O-METHYLTRANSFERASE 3-RELATED"/>
    <property type="match status" value="1"/>
</dbReference>
<dbReference type="EC" id="2.1.1.-" evidence="4"/>
<dbReference type="GO" id="GO:0030488">
    <property type="term" value="P:tRNA methylation"/>
    <property type="evidence" value="ECO:0007669"/>
    <property type="project" value="UniProtKB-UniRule"/>
</dbReference>
<evidence type="ECO:0000256" key="2">
    <source>
        <dbReference type="ARBA" id="ARBA00022679"/>
    </source>
</evidence>
<dbReference type="GO" id="GO:0008171">
    <property type="term" value="F:O-methyltransferase activity"/>
    <property type="evidence" value="ECO:0007669"/>
    <property type="project" value="InterPro"/>
</dbReference>
<dbReference type="HOGENOM" id="CLU_067676_4_0_9"/>
<evidence type="ECO:0000256" key="4">
    <source>
        <dbReference type="HAMAP-Rule" id="MF_02217"/>
    </source>
</evidence>
<dbReference type="InterPro" id="IPR002935">
    <property type="entry name" value="SAM_O-MeTrfase"/>
</dbReference>
<gene>
    <name evidence="4" type="primary">trmR</name>
    <name evidence="5" type="ordered locus">Spy49_1110c</name>
</gene>
<evidence type="ECO:0000313" key="6">
    <source>
        <dbReference type="Proteomes" id="UP000001039"/>
    </source>
</evidence>
<evidence type="ECO:0000313" key="5">
    <source>
        <dbReference type="EMBL" id="ACI61402.1"/>
    </source>
</evidence>
<dbReference type="EMBL" id="CP000829">
    <property type="protein sequence ID" value="ACI61402.1"/>
    <property type="molecule type" value="Genomic_DNA"/>
</dbReference>
<feature type="binding site" evidence="4">
    <location>
        <position position="52"/>
    </location>
    <ligand>
        <name>S-adenosyl-L-methionine</name>
        <dbReference type="ChEBI" id="CHEBI:59789"/>
    </ligand>
</feature>
<dbReference type="GO" id="GO:0016300">
    <property type="term" value="F:tRNA (uridine) methyltransferase activity"/>
    <property type="evidence" value="ECO:0007669"/>
    <property type="project" value="UniProtKB-UniRule"/>
</dbReference>
<keyword evidence="3 4" id="KW-0949">S-adenosyl-L-methionine</keyword>
<sequence>MVKSYSKTANHNMRRPVVKEELVHYMRTRQKQTTGFLAELEQFARQENIPIIQPEVMAYFRFLLQSLQPKHILEIGTAIGFSALLMAENAPDATIVTIDRNREMIDFAKANFAKYDSRQQIRLLEGDAADILSTLEGNFDFVFMDSAKSKYIVFLPEILRLLKVGGVVILDDVFQGGDITKPIEDIRRGQRTIYRGLQSLFDATLTHPNLTTSLVPLSDGLLMIRKNQADILLPD</sequence>
<feature type="binding site" evidence="4">
    <location>
        <position position="99"/>
    </location>
    <ligand>
        <name>S-adenosyl-L-methionine</name>
        <dbReference type="ChEBI" id="CHEBI:59789"/>
    </ligand>
</feature>
<comment type="function">
    <text evidence="4">Catalyzes the methylation of 5-hydroxyuridine (ho5U) to form 5-methoxyuridine (mo5U) at position 34 in tRNAs.</text>
</comment>
<proteinExistence type="inferred from homology"/>
<evidence type="ECO:0000256" key="1">
    <source>
        <dbReference type="ARBA" id="ARBA00022603"/>
    </source>
</evidence>
<dbReference type="Proteomes" id="UP000001039">
    <property type="component" value="Chromosome"/>
</dbReference>
<dbReference type="Pfam" id="PF01596">
    <property type="entry name" value="Methyltransf_3"/>
    <property type="match status" value="1"/>
</dbReference>
<comment type="similarity">
    <text evidence="4">Belongs to the class I-like SAM-binding methyltransferase superfamily. Cation-dependent O-methyltransferase family.</text>
</comment>
<protein>
    <recommendedName>
        <fullName evidence="4">tRNA 5-hydroxyuridine methyltransferase</fullName>
        <ecNumber evidence="4">2.1.1.-</ecNumber>
    </recommendedName>
    <alternativeName>
        <fullName evidence="4">ho5U methyltransferase</fullName>
    </alternativeName>
</protein>
<feature type="binding site" evidence="4">
    <location>
        <position position="145"/>
    </location>
    <ligand>
        <name>S-adenosyl-L-methionine</name>
        <dbReference type="ChEBI" id="CHEBI:59789"/>
    </ligand>
</feature>
<feature type="binding site" evidence="4">
    <location>
        <position position="82"/>
    </location>
    <ligand>
        <name>S-adenosyl-L-methionine</name>
        <dbReference type="ChEBI" id="CHEBI:59789"/>
    </ligand>
</feature>
<dbReference type="PROSITE" id="PS51682">
    <property type="entry name" value="SAM_OMT_I"/>
    <property type="match status" value="1"/>
</dbReference>
<evidence type="ECO:0000256" key="3">
    <source>
        <dbReference type="ARBA" id="ARBA00022691"/>
    </source>
</evidence>
<dbReference type="InterPro" id="IPR050362">
    <property type="entry name" value="Cation-dep_OMT"/>
</dbReference>
<keyword evidence="4" id="KW-0819">tRNA processing</keyword>
<dbReference type="InterPro" id="IPR029063">
    <property type="entry name" value="SAM-dependent_MTases_sf"/>
</dbReference>
<keyword evidence="1 4" id="KW-0489">Methyltransferase</keyword>
<comment type="subunit">
    <text evidence="4">Homodimer.</text>
</comment>
<keyword evidence="2 4" id="KW-0808">Transferase</keyword>
<dbReference type="GO" id="GO:0008757">
    <property type="term" value="F:S-adenosylmethionine-dependent methyltransferase activity"/>
    <property type="evidence" value="ECO:0007669"/>
    <property type="project" value="TreeGrafter"/>
</dbReference>
<dbReference type="InterPro" id="IPR043675">
    <property type="entry name" value="TrmR_methyltr"/>
</dbReference>
<dbReference type="CDD" id="cd02440">
    <property type="entry name" value="AdoMet_MTases"/>
    <property type="match status" value="1"/>
</dbReference>
<dbReference type="PANTHER" id="PTHR10509">
    <property type="entry name" value="O-METHYLTRANSFERASE-RELATED"/>
    <property type="match status" value="1"/>
</dbReference>